<protein>
    <submittedName>
        <fullName evidence="1">Uncharacterized protein</fullName>
    </submittedName>
</protein>
<gene>
    <name evidence="1" type="ORF">SAMN04487911_12840</name>
</gene>
<evidence type="ECO:0000313" key="1">
    <source>
        <dbReference type="EMBL" id="SHJ63799.1"/>
    </source>
</evidence>
<dbReference type="AlphaFoldDB" id="A0A1M6KY04"/>
<proteinExistence type="predicted"/>
<accession>A0A1M6KY04</accession>
<dbReference type="Proteomes" id="UP000184231">
    <property type="component" value="Unassembled WGS sequence"/>
</dbReference>
<name>A0A1M6KY04_9FLAO</name>
<organism evidence="1 2">
    <name type="scientific">Arenibacter nanhaiticus</name>
    <dbReference type="NCBI Taxonomy" id="558155"/>
    <lineage>
        <taxon>Bacteria</taxon>
        <taxon>Pseudomonadati</taxon>
        <taxon>Bacteroidota</taxon>
        <taxon>Flavobacteriia</taxon>
        <taxon>Flavobacteriales</taxon>
        <taxon>Flavobacteriaceae</taxon>
        <taxon>Arenibacter</taxon>
    </lineage>
</organism>
<sequence>MDSKDWLLEQLKVAYQKSDISQTGAFIDLVDIPYKGISIKHSNGLYISFKHFDLVEFYALSIYLESRIKQEDIRVYCKEYDKSIWVYFDKKFTEGSKGDFEKAMWTFKIIDNLIKDITNVVIKVGSDEVK</sequence>
<dbReference type="EMBL" id="FQYX01000028">
    <property type="protein sequence ID" value="SHJ63799.1"/>
    <property type="molecule type" value="Genomic_DNA"/>
</dbReference>
<dbReference type="STRING" id="558155.SAMN04487911_12840"/>
<evidence type="ECO:0000313" key="2">
    <source>
        <dbReference type="Proteomes" id="UP000184231"/>
    </source>
</evidence>
<reference evidence="2" key="1">
    <citation type="submission" date="2016-11" db="EMBL/GenBank/DDBJ databases">
        <authorList>
            <person name="Varghese N."/>
            <person name="Submissions S."/>
        </authorList>
    </citation>
    <scope>NUCLEOTIDE SEQUENCE [LARGE SCALE GENOMIC DNA]</scope>
    <source>
        <strain evidence="2">CGMCC 1.8863</strain>
    </source>
</reference>
<keyword evidence="2" id="KW-1185">Reference proteome</keyword>
<dbReference type="RefSeq" id="WP_072765490.1">
    <property type="nucleotide sequence ID" value="NZ_FQYX01000028.1"/>
</dbReference>